<dbReference type="Gene3D" id="2.40.50.100">
    <property type="match status" value="1"/>
</dbReference>
<feature type="region of interest" description="Disordered" evidence="2">
    <location>
        <begin position="220"/>
        <end position="258"/>
    </location>
</feature>
<dbReference type="InterPro" id="IPR051909">
    <property type="entry name" value="MFP_Cation_Efflux"/>
</dbReference>
<protein>
    <submittedName>
        <fullName evidence="3">Uncharacterized protein</fullName>
    </submittedName>
</protein>
<keyword evidence="4" id="KW-1185">Reference proteome</keyword>
<name>A0A1D8IL63_9GAMM</name>
<evidence type="ECO:0000256" key="1">
    <source>
        <dbReference type="ARBA" id="ARBA00022448"/>
    </source>
</evidence>
<evidence type="ECO:0000313" key="4">
    <source>
        <dbReference type="Proteomes" id="UP000095401"/>
    </source>
</evidence>
<proteinExistence type="predicted"/>
<reference evidence="4" key="1">
    <citation type="submission" date="2016-09" db="EMBL/GenBank/DDBJ databases">
        <title>Acidihalobacter prosperus F5.</title>
        <authorList>
            <person name="Khaleque H.N."/>
            <person name="Ramsay J.P."/>
            <person name="Kaksonen A.H."/>
            <person name="Boxall N.J."/>
            <person name="Watkin E.L.J."/>
        </authorList>
    </citation>
    <scope>NUCLEOTIDE SEQUENCE [LARGE SCALE GENOMIC DNA]</scope>
    <source>
        <strain evidence="4">F5</strain>
    </source>
</reference>
<evidence type="ECO:0000256" key="2">
    <source>
        <dbReference type="SAM" id="MobiDB-lite"/>
    </source>
</evidence>
<accession>A0A1D8IL63</accession>
<sequence>MSVHAGTPRNTPAETVTYHPRYMAYAAVEPLQQLTIRADHAGYLKDLTLRPGDRLRSGTPFARLIGPAITAALRQAETTLVETRRRATLAADSLRSAQRTYPAFTNRRELNAAKAAVASTHAALQQAKTALDSLRARVILRSPANGQVTALRAANGERVTPGSPILTLLPSGGLWLRAAYYGGDSQKITLGMQGRFIPADGNSPIAVRVIRKIPRYRPTAHRASGCSPYRPQPGRTVSGAASSLKAQPVKQSPCPLRP</sequence>
<dbReference type="PANTHER" id="PTHR30097">
    <property type="entry name" value="CATION EFFLUX SYSTEM PROTEIN CUSB"/>
    <property type="match status" value="1"/>
</dbReference>
<dbReference type="KEGG" id="aprs:BI364_03600"/>
<evidence type="ECO:0000313" key="3">
    <source>
        <dbReference type="EMBL" id="AOU97207.1"/>
    </source>
</evidence>
<dbReference type="AlphaFoldDB" id="A0A1D8IL63"/>
<dbReference type="PANTHER" id="PTHR30097:SF4">
    <property type="entry name" value="SLR6042 PROTEIN"/>
    <property type="match status" value="1"/>
</dbReference>
<dbReference type="Proteomes" id="UP000095401">
    <property type="component" value="Chromosome"/>
</dbReference>
<gene>
    <name evidence="3" type="ORF">BI364_03600</name>
</gene>
<dbReference type="SUPFAM" id="SSF111369">
    <property type="entry name" value="HlyD-like secretion proteins"/>
    <property type="match status" value="1"/>
</dbReference>
<keyword evidence="1" id="KW-0813">Transport</keyword>
<dbReference type="GO" id="GO:0060003">
    <property type="term" value="P:copper ion export"/>
    <property type="evidence" value="ECO:0007669"/>
    <property type="project" value="TreeGrafter"/>
</dbReference>
<dbReference type="GO" id="GO:0030313">
    <property type="term" value="C:cell envelope"/>
    <property type="evidence" value="ECO:0007669"/>
    <property type="project" value="TreeGrafter"/>
</dbReference>
<organism evidence="3 4">
    <name type="scientific">Acidihalobacter yilgarnensis</name>
    <dbReference type="NCBI Taxonomy" id="2819280"/>
    <lineage>
        <taxon>Bacteria</taxon>
        <taxon>Pseudomonadati</taxon>
        <taxon>Pseudomonadota</taxon>
        <taxon>Gammaproteobacteria</taxon>
        <taxon>Chromatiales</taxon>
        <taxon>Ectothiorhodospiraceae</taxon>
        <taxon>Acidihalobacter</taxon>
    </lineage>
</organism>
<dbReference type="Gene3D" id="1.10.287.470">
    <property type="entry name" value="Helix hairpin bin"/>
    <property type="match status" value="1"/>
</dbReference>
<dbReference type="EMBL" id="CP017415">
    <property type="protein sequence ID" value="AOU97207.1"/>
    <property type="molecule type" value="Genomic_DNA"/>
</dbReference>
<dbReference type="GO" id="GO:0015679">
    <property type="term" value="P:plasma membrane copper ion transport"/>
    <property type="evidence" value="ECO:0007669"/>
    <property type="project" value="TreeGrafter"/>
</dbReference>